<dbReference type="InterPro" id="IPR002498">
    <property type="entry name" value="PInositol-4-P-4/5-kinase_core"/>
</dbReference>
<dbReference type="GO" id="GO:0016308">
    <property type="term" value="F:1-phosphatidylinositol-4-phosphate 5-kinase activity"/>
    <property type="evidence" value="ECO:0007669"/>
    <property type="project" value="UniProtKB-EC"/>
</dbReference>
<keyword evidence="7 11" id="KW-0067">ATP-binding</keyword>
<accession>A0A433PZB2</accession>
<dbReference type="AlphaFoldDB" id="A0A433PZB2"/>
<sequence>MFVASSVQPEPMTTTSDKTSPSQLRVTKSSPPTSLVTLKKVRPSSLSSTSEWNVNSIAPDELPSPIASSAPQNTESVHPLRTSPDDYAPPSFVSSSLPSEFQEIAMKRLDRASTSFITKSRKPSAPAPLIQSLIEVESTVDASSVSGPRRRDPLARRNTYGPEFGHLDADEQFALETEIAARRAARRASKRRKEQVEDDDRVMIGTRIAEGHANYILMYNMLTGIRIGVGRVSAKPLRDLQEEDFRAAHKLAFDVTGNELTPGAKYDFKFKDYAPWVFRHLRQQFYIDPADYLVSLTSKYLLSELGSPGKSGSFFYYSRDYRFIIKTIHHTEHKFMRKILRDYYEHVCNNPNTLLCRFYGLHRVKLPHGKKIHFVVMGNVFPPNKDVHETYDLKYWLILTYDIYFFRQGSTFGRFLPDEEVQKKPYLPMKDLNWEKRNKKLELGPDKRVLFVEQIERDVELLERLNIMDYSLLVGLHNMERGNKENIRDTTLSMFQPETKKIERQASMGHHKRESKAQAVRKAIAQTEPGQLDTSLPDDPFMERRRCVFYADDGGFHSTDESNRPTNELYFIGIIDILTPYNFVKKAEHYWKSMSQDAHAISSVKPVEYGKRFLDFMINTLKHHEDVDEPQPHLATKKNV</sequence>
<dbReference type="EC" id="2.7.1.68" evidence="2"/>
<proteinExistence type="predicted"/>
<dbReference type="PANTHER" id="PTHR23086:SF8">
    <property type="entry name" value="PHOSPHATIDYLINOSITOL 5-PHOSPHATE 4-KINASE, ISOFORM A"/>
    <property type="match status" value="1"/>
</dbReference>
<feature type="region of interest" description="Disordered" evidence="12">
    <location>
        <begin position="140"/>
        <end position="163"/>
    </location>
</feature>
<dbReference type="EMBL" id="RBNJ01019993">
    <property type="protein sequence ID" value="RUS22827.1"/>
    <property type="molecule type" value="Genomic_DNA"/>
</dbReference>
<evidence type="ECO:0000256" key="5">
    <source>
        <dbReference type="ARBA" id="ARBA00022741"/>
    </source>
</evidence>
<dbReference type="InterPro" id="IPR027484">
    <property type="entry name" value="PInositol-4-P-5-kinase_N"/>
</dbReference>
<dbReference type="InterPro" id="IPR027483">
    <property type="entry name" value="PInositol-4-P-4/5-kinase_C_sf"/>
</dbReference>
<evidence type="ECO:0000256" key="2">
    <source>
        <dbReference type="ARBA" id="ARBA00012172"/>
    </source>
</evidence>
<feature type="compositionally biased region" description="Polar residues" evidence="12">
    <location>
        <begin position="66"/>
        <end position="76"/>
    </location>
</feature>
<comment type="catalytic activity">
    <reaction evidence="1">
        <text>a 1,2-diacyl-sn-glycero-3-phospho-(1D-myo-inositol 4-phosphate) + ATP = a 1,2-diacyl-sn-glycero-3-phospho-(1D-myo-inositol-4,5-bisphosphate) + ADP + H(+)</text>
        <dbReference type="Rhea" id="RHEA:14425"/>
        <dbReference type="ChEBI" id="CHEBI:15378"/>
        <dbReference type="ChEBI" id="CHEBI:30616"/>
        <dbReference type="ChEBI" id="CHEBI:58178"/>
        <dbReference type="ChEBI" id="CHEBI:58456"/>
        <dbReference type="ChEBI" id="CHEBI:456216"/>
        <dbReference type="EC" id="2.7.1.68"/>
    </reaction>
</comment>
<keyword evidence="6 11" id="KW-0418">Kinase</keyword>
<evidence type="ECO:0000256" key="6">
    <source>
        <dbReference type="ARBA" id="ARBA00022777"/>
    </source>
</evidence>
<reference evidence="14 15" key="1">
    <citation type="journal article" date="2018" name="New Phytol.">
        <title>Phylogenomics of Endogonaceae and evolution of mycorrhizas within Mucoromycota.</title>
        <authorList>
            <person name="Chang Y."/>
            <person name="Desiro A."/>
            <person name="Na H."/>
            <person name="Sandor L."/>
            <person name="Lipzen A."/>
            <person name="Clum A."/>
            <person name="Barry K."/>
            <person name="Grigoriev I.V."/>
            <person name="Martin F.M."/>
            <person name="Stajich J.E."/>
            <person name="Smith M.E."/>
            <person name="Bonito G."/>
            <person name="Spatafora J.W."/>
        </authorList>
    </citation>
    <scope>NUCLEOTIDE SEQUENCE [LARGE SCALE GENOMIC DNA]</scope>
    <source>
        <strain evidence="14 15">AD002</strain>
    </source>
</reference>
<gene>
    <name evidence="14" type="ORF">BC938DRAFT_475182</name>
</gene>
<feature type="region of interest" description="Disordered" evidence="12">
    <location>
        <begin position="1"/>
        <end position="86"/>
    </location>
</feature>
<dbReference type="SUPFAM" id="SSF56104">
    <property type="entry name" value="SAICAR synthase-like"/>
    <property type="match status" value="1"/>
</dbReference>
<dbReference type="Gene3D" id="3.30.800.10">
    <property type="entry name" value="Phosphatidylinositol Phosphate Kinase II Beta"/>
    <property type="match status" value="1"/>
</dbReference>
<keyword evidence="15" id="KW-1185">Reference proteome</keyword>
<dbReference type="Gene3D" id="3.30.810.10">
    <property type="entry name" value="2-Layer Sandwich"/>
    <property type="match status" value="1"/>
</dbReference>
<keyword evidence="4 11" id="KW-0808">Transferase</keyword>
<organism evidence="14 15">
    <name type="scientific">Jimgerdemannia flammicorona</name>
    <dbReference type="NCBI Taxonomy" id="994334"/>
    <lineage>
        <taxon>Eukaryota</taxon>
        <taxon>Fungi</taxon>
        <taxon>Fungi incertae sedis</taxon>
        <taxon>Mucoromycota</taxon>
        <taxon>Mucoromycotina</taxon>
        <taxon>Endogonomycetes</taxon>
        <taxon>Endogonales</taxon>
        <taxon>Endogonaceae</taxon>
        <taxon>Jimgerdemannia</taxon>
    </lineage>
</organism>
<dbReference type="Pfam" id="PF01504">
    <property type="entry name" value="PIP5K"/>
    <property type="match status" value="1"/>
</dbReference>
<evidence type="ECO:0000259" key="13">
    <source>
        <dbReference type="PROSITE" id="PS51455"/>
    </source>
</evidence>
<dbReference type="InterPro" id="IPR023610">
    <property type="entry name" value="PInositol-4/5-P-5/4-kinase"/>
</dbReference>
<dbReference type="CDD" id="cd17303">
    <property type="entry name" value="PIPKc_PIP5K_yeast_like"/>
    <property type="match status" value="1"/>
</dbReference>
<evidence type="ECO:0000256" key="11">
    <source>
        <dbReference type="PROSITE-ProRule" id="PRU00781"/>
    </source>
</evidence>
<keyword evidence="3" id="KW-0597">Phosphoprotein</keyword>
<dbReference type="FunFam" id="3.30.800.10:FF:000009">
    <property type="entry name" value="Phosphatidylinositol 4-phosphate 5-kinase its3"/>
    <property type="match status" value="1"/>
</dbReference>
<dbReference type="Proteomes" id="UP000274822">
    <property type="component" value="Unassembled WGS sequence"/>
</dbReference>
<evidence type="ECO:0000256" key="7">
    <source>
        <dbReference type="ARBA" id="ARBA00022840"/>
    </source>
</evidence>
<name>A0A433PZB2_9FUNG</name>
<evidence type="ECO:0000313" key="15">
    <source>
        <dbReference type="Proteomes" id="UP000274822"/>
    </source>
</evidence>
<dbReference type="GO" id="GO:0046854">
    <property type="term" value="P:phosphatidylinositol phosphate biosynthetic process"/>
    <property type="evidence" value="ECO:0007669"/>
    <property type="project" value="UniProtKB-ARBA"/>
</dbReference>
<feature type="compositionally biased region" description="Polar residues" evidence="12">
    <location>
        <begin position="1"/>
        <end position="36"/>
    </location>
</feature>
<comment type="caution">
    <text evidence="14">The sequence shown here is derived from an EMBL/GenBank/DDBJ whole genome shotgun (WGS) entry which is preliminary data.</text>
</comment>
<feature type="domain" description="PIPK" evidence="13">
    <location>
        <begin position="209"/>
        <end position="621"/>
    </location>
</feature>
<evidence type="ECO:0000313" key="14">
    <source>
        <dbReference type="EMBL" id="RUS22827.1"/>
    </source>
</evidence>
<feature type="compositionally biased region" description="Polar residues" evidence="12">
    <location>
        <begin position="44"/>
        <end position="56"/>
    </location>
</feature>
<evidence type="ECO:0000256" key="8">
    <source>
        <dbReference type="ARBA" id="ARBA00078403"/>
    </source>
</evidence>
<evidence type="ECO:0000256" key="10">
    <source>
        <dbReference type="ARBA" id="ARBA00082306"/>
    </source>
</evidence>
<evidence type="ECO:0000256" key="1">
    <source>
        <dbReference type="ARBA" id="ARBA00000444"/>
    </source>
</evidence>
<evidence type="ECO:0000256" key="3">
    <source>
        <dbReference type="ARBA" id="ARBA00022553"/>
    </source>
</evidence>
<dbReference type="GO" id="GO:0005886">
    <property type="term" value="C:plasma membrane"/>
    <property type="evidence" value="ECO:0007669"/>
    <property type="project" value="TreeGrafter"/>
</dbReference>
<dbReference type="SMART" id="SM00330">
    <property type="entry name" value="PIPKc"/>
    <property type="match status" value="1"/>
</dbReference>
<keyword evidence="5 11" id="KW-0547">Nucleotide-binding</keyword>
<dbReference type="PROSITE" id="PS51455">
    <property type="entry name" value="PIPK"/>
    <property type="match status" value="1"/>
</dbReference>
<dbReference type="PANTHER" id="PTHR23086">
    <property type="entry name" value="PHOSPHATIDYLINOSITOL-4-PHOSPHATE 5-KINASE"/>
    <property type="match status" value="1"/>
</dbReference>
<dbReference type="GO" id="GO:0005524">
    <property type="term" value="F:ATP binding"/>
    <property type="evidence" value="ECO:0007669"/>
    <property type="project" value="UniProtKB-UniRule"/>
</dbReference>
<evidence type="ECO:0000256" key="12">
    <source>
        <dbReference type="SAM" id="MobiDB-lite"/>
    </source>
</evidence>
<protein>
    <recommendedName>
        <fullName evidence="2">1-phosphatidylinositol-4-phosphate 5-kinase</fullName>
        <ecNumber evidence="2">2.7.1.68</ecNumber>
    </recommendedName>
    <alternativeName>
        <fullName evidence="10">1-phosphatidylinositol 4-phosphate kinase</fullName>
    </alternativeName>
    <alternativeName>
        <fullName evidence="8">Diphosphoinositide kinase</fullName>
    </alternativeName>
    <alternativeName>
        <fullName evidence="9">PIP5K</fullName>
    </alternativeName>
</protein>
<evidence type="ECO:0000256" key="9">
    <source>
        <dbReference type="ARBA" id="ARBA00080374"/>
    </source>
</evidence>
<evidence type="ECO:0000256" key="4">
    <source>
        <dbReference type="ARBA" id="ARBA00022679"/>
    </source>
</evidence>